<reference evidence="1 2" key="1">
    <citation type="submission" date="2017-08" db="EMBL/GenBank/DDBJ databases">
        <title>Infants hospitalized years apart are colonized by the same room-sourced microbial strains.</title>
        <authorList>
            <person name="Brooks B."/>
            <person name="Olm M.R."/>
            <person name="Firek B.A."/>
            <person name="Baker R."/>
            <person name="Thomas B.C."/>
            <person name="Morowitz M.J."/>
            <person name="Banfield J.F."/>
        </authorList>
    </citation>
    <scope>NUCLEOTIDE SEQUENCE [LARGE SCALE GENOMIC DNA]</scope>
    <source>
        <strain evidence="1">S2_005_003_R2_43</strain>
    </source>
</reference>
<name>A0A2W5K392_ANCNO</name>
<dbReference type="EMBL" id="QFPN01000012">
    <property type="protein sequence ID" value="PZQ11271.1"/>
    <property type="molecule type" value="Genomic_DNA"/>
</dbReference>
<sequence>MAESEMDRNLLDALSVSVAEPAPEDDGLAVVAREGGFGDRYRVWRGRSGERYVVTVMPLGEAMAVEGAVVLLVSIERNGNRTIVWAGESTDALPGLMLSPAARLEAHVHLLAASNPARRKAALDDLVNGTQSYSSVLTVSAAASQDNVGSVTPSRSNSKAVLTT</sequence>
<evidence type="ECO:0000313" key="1">
    <source>
        <dbReference type="EMBL" id="PZQ11271.1"/>
    </source>
</evidence>
<accession>A0A2W5K392</accession>
<dbReference type="Proteomes" id="UP000249577">
    <property type="component" value="Unassembled WGS sequence"/>
</dbReference>
<protein>
    <submittedName>
        <fullName evidence="1">Uncharacterized protein</fullName>
    </submittedName>
</protein>
<dbReference type="AlphaFoldDB" id="A0A2W5K392"/>
<evidence type="ECO:0000313" key="2">
    <source>
        <dbReference type="Proteomes" id="UP000249577"/>
    </source>
</evidence>
<comment type="caution">
    <text evidence="1">The sequence shown here is derived from an EMBL/GenBank/DDBJ whole genome shotgun (WGS) entry which is preliminary data.</text>
</comment>
<proteinExistence type="predicted"/>
<organism evidence="1 2">
    <name type="scientific">Ancylobacter novellus</name>
    <name type="common">Thiobacillus novellus</name>
    <dbReference type="NCBI Taxonomy" id="921"/>
    <lineage>
        <taxon>Bacteria</taxon>
        <taxon>Pseudomonadati</taxon>
        <taxon>Pseudomonadota</taxon>
        <taxon>Alphaproteobacteria</taxon>
        <taxon>Hyphomicrobiales</taxon>
        <taxon>Xanthobacteraceae</taxon>
        <taxon>Ancylobacter</taxon>
    </lineage>
</organism>
<gene>
    <name evidence="1" type="ORF">DI565_18415</name>
</gene>